<dbReference type="InterPro" id="IPR012337">
    <property type="entry name" value="RNaseH-like_sf"/>
</dbReference>
<dbReference type="PANTHER" id="PTHR46889:SF5">
    <property type="entry name" value="INTEGRASE PROTEIN"/>
    <property type="match status" value="1"/>
</dbReference>
<dbReference type="Gene3D" id="3.30.420.10">
    <property type="entry name" value="Ribonuclease H-like superfamily/Ribonuclease H"/>
    <property type="match status" value="1"/>
</dbReference>
<feature type="domain" description="Integrase catalytic" evidence="2">
    <location>
        <begin position="118"/>
        <end position="299"/>
    </location>
</feature>
<dbReference type="NCBIfam" id="NF033516">
    <property type="entry name" value="transpos_IS3"/>
    <property type="match status" value="1"/>
</dbReference>
<proteinExistence type="predicted"/>
<dbReference type="PROSITE" id="PS50994">
    <property type="entry name" value="INTEGRASE"/>
    <property type="match status" value="1"/>
</dbReference>
<reference evidence="4" key="2">
    <citation type="submission" date="2018-11" db="EMBL/GenBank/DDBJ databases">
        <authorList>
            <person name="Nam Y.-D."/>
            <person name="Kang J."/>
            <person name="Chung W.-H."/>
            <person name="Park Y.S."/>
        </authorList>
    </citation>
    <scope>NUCLEOTIDE SEQUENCE</scope>
    <source>
        <strain evidence="4">ML311-T8</strain>
    </source>
</reference>
<protein>
    <submittedName>
        <fullName evidence="4">IS3 family transposase</fullName>
    </submittedName>
</protein>
<dbReference type="EMBL" id="CP034235">
    <property type="protein sequence ID" value="QGQ96433.1"/>
    <property type="molecule type" value="Genomic_DNA"/>
</dbReference>
<dbReference type="RefSeq" id="WP_155700897.1">
    <property type="nucleotide sequence ID" value="NZ_CP034235.1"/>
</dbReference>
<dbReference type="GO" id="GO:0003676">
    <property type="term" value="F:nucleic acid binding"/>
    <property type="evidence" value="ECO:0007669"/>
    <property type="project" value="InterPro"/>
</dbReference>
<dbReference type="EMBL" id="CP034235">
    <property type="protein sequence ID" value="QGQ95862.1"/>
    <property type="molecule type" value="Genomic_DNA"/>
</dbReference>
<dbReference type="InterPro" id="IPR036397">
    <property type="entry name" value="RNaseH_sf"/>
</dbReference>
<dbReference type="InterPro" id="IPR001584">
    <property type="entry name" value="Integrase_cat-core"/>
</dbReference>
<reference evidence="5" key="1">
    <citation type="submission" date="2018-11" db="EMBL/GenBank/DDBJ databases">
        <title>Complete genome sequence of Paenibacillus sp. ML311-T8.</title>
        <authorList>
            <person name="Nam Y.-D."/>
            <person name="Kang J."/>
            <person name="Chung W.-H."/>
            <person name="Park Y.S."/>
        </authorList>
    </citation>
    <scope>NUCLEOTIDE SEQUENCE [LARGE SCALE GENOMIC DNA]</scope>
    <source>
        <strain evidence="5">ML311-T8</strain>
    </source>
</reference>
<dbReference type="InterPro" id="IPR048020">
    <property type="entry name" value="Transpos_IS3"/>
</dbReference>
<accession>A0A6B8RLM0</accession>
<dbReference type="InterPro" id="IPR050900">
    <property type="entry name" value="Transposase_IS3/IS150/IS904"/>
</dbReference>
<evidence type="ECO:0000256" key="1">
    <source>
        <dbReference type="ARBA" id="ARBA00002286"/>
    </source>
</evidence>
<keyword evidence="5" id="KW-1185">Reference proteome</keyword>
<dbReference type="KEGG" id="ppsc:EHS13_13745"/>
<gene>
    <name evidence="3" type="ORF">EHS13_13745</name>
    <name evidence="4" type="ORF">EHS13_16855</name>
</gene>
<evidence type="ECO:0000313" key="5">
    <source>
        <dbReference type="Proteomes" id="UP000426246"/>
    </source>
</evidence>
<dbReference type="GO" id="GO:0015074">
    <property type="term" value="P:DNA integration"/>
    <property type="evidence" value="ECO:0007669"/>
    <property type="project" value="InterPro"/>
</dbReference>
<dbReference type="Proteomes" id="UP000426246">
    <property type="component" value="Chromosome"/>
</dbReference>
<dbReference type="KEGG" id="ppsc:EHS13_16855"/>
<evidence type="ECO:0000313" key="3">
    <source>
        <dbReference type="EMBL" id="QGQ95862.1"/>
    </source>
</evidence>
<evidence type="ECO:0000313" key="4">
    <source>
        <dbReference type="EMBL" id="QGQ96433.1"/>
    </source>
</evidence>
<reference evidence="4" key="3">
    <citation type="journal article" date="2019" name="J. Microbiol.">
        <title>Paenibacillus psychroresistens sp. nov., isolated from the soil of an Arctic glacial retreat.</title>
        <authorList>
            <person name="Cha I.T."/>
            <person name="Cho E.S."/>
            <person name="Lee Y.K."/>
            <person name="Roh S.W."/>
            <person name="Seo M.J."/>
        </authorList>
    </citation>
    <scope>NUCLEOTIDE SEQUENCE</scope>
    <source>
        <strain evidence="4">ML311-T8</strain>
    </source>
</reference>
<name>A0A6B8RLM0_9BACL</name>
<dbReference type="Pfam" id="PF13683">
    <property type="entry name" value="rve_3"/>
    <property type="match status" value="1"/>
</dbReference>
<evidence type="ECO:0000259" key="2">
    <source>
        <dbReference type="PROSITE" id="PS50994"/>
    </source>
</evidence>
<organism evidence="4 5">
    <name type="scientific">Paenibacillus psychroresistens</name>
    <dbReference type="NCBI Taxonomy" id="1778678"/>
    <lineage>
        <taxon>Bacteria</taxon>
        <taxon>Bacillati</taxon>
        <taxon>Bacillota</taxon>
        <taxon>Bacilli</taxon>
        <taxon>Bacillales</taxon>
        <taxon>Paenibacillaceae</taxon>
        <taxon>Paenibacillus</taxon>
    </lineage>
</organism>
<sequence length="310" mass="36502">MEIAHKYIVQGHCITLVLRVVEVERSTYYAHVNKAELKPIHRVGRPAPGLSYTADGKPVSDEEITEWLMEFIAGEGAAYGYRKLTVLLRRRHKLVINKKKVYRLCKSMNVLRPQRKLKNKHPRRLANNRLITGSNQLWETDIKYGWIAGEYRFFFIMSIIDVFDRAIISYHLGLTCEAKHLVQITQEALMKRQLFGKPQEEKPFIRSDNGPQFISQLFEDACENFQMIHERIPPRTPNKNAHIESFHSILEAECYQRHEFETYPQVYEIVSQFIKDYNQQRIHGSIYDLSPYEYIEALKKNLVQPKHIKV</sequence>
<dbReference type="PANTHER" id="PTHR46889">
    <property type="entry name" value="TRANSPOSASE INSF FOR INSERTION SEQUENCE IS3B-RELATED"/>
    <property type="match status" value="1"/>
</dbReference>
<dbReference type="SUPFAM" id="SSF53098">
    <property type="entry name" value="Ribonuclease H-like"/>
    <property type="match status" value="1"/>
</dbReference>
<dbReference type="InterPro" id="IPR025948">
    <property type="entry name" value="HTH-like_dom"/>
</dbReference>
<dbReference type="Pfam" id="PF13276">
    <property type="entry name" value="HTH_21"/>
    <property type="match status" value="1"/>
</dbReference>
<comment type="function">
    <text evidence="1">Involved in the transposition of the insertion sequence.</text>
</comment>
<dbReference type="AlphaFoldDB" id="A0A6B8RLM0"/>